<evidence type="ECO:0000313" key="13">
    <source>
        <dbReference type="Proteomes" id="UP000008144"/>
    </source>
</evidence>
<evidence type="ECO:0000256" key="6">
    <source>
        <dbReference type="ARBA" id="ARBA00022816"/>
    </source>
</evidence>
<proteinExistence type="inferred from homology"/>
<protein>
    <recommendedName>
        <fullName evidence="4">Nuclear pore complex protein Nup98-Nup96</fullName>
    </recommendedName>
</protein>
<dbReference type="Proteomes" id="UP000008144">
    <property type="component" value="Unassembled WGS sequence"/>
</dbReference>
<feature type="region of interest" description="Disordered" evidence="11">
    <location>
        <begin position="83"/>
        <end position="106"/>
    </location>
</feature>
<dbReference type="InterPro" id="IPR037665">
    <property type="entry name" value="Nucleoporin_S59-like"/>
</dbReference>
<keyword evidence="8" id="KW-0811">Translocation</keyword>
<accession>F6Q753</accession>
<dbReference type="GO" id="GO:0015031">
    <property type="term" value="P:protein transport"/>
    <property type="evidence" value="ECO:0007669"/>
    <property type="project" value="UniProtKB-KW"/>
</dbReference>
<feature type="region of interest" description="Disordered" evidence="11">
    <location>
        <begin position="465"/>
        <end position="486"/>
    </location>
</feature>
<dbReference type="STRING" id="7719.ENSCINP00000001028"/>
<reference evidence="13" key="1">
    <citation type="journal article" date="2002" name="Science">
        <title>The draft genome of Ciona intestinalis: insights into chordate and vertebrate origins.</title>
        <authorList>
            <person name="Dehal P."/>
            <person name="Satou Y."/>
            <person name="Campbell R.K."/>
            <person name="Chapman J."/>
            <person name="Degnan B."/>
            <person name="De Tomaso A."/>
            <person name="Davidson B."/>
            <person name="Di Gregorio A."/>
            <person name="Gelpke M."/>
            <person name="Goodstein D.M."/>
            <person name="Harafuji N."/>
            <person name="Hastings K.E."/>
            <person name="Ho I."/>
            <person name="Hotta K."/>
            <person name="Huang W."/>
            <person name="Kawashima T."/>
            <person name="Lemaire P."/>
            <person name="Martinez D."/>
            <person name="Meinertzhagen I.A."/>
            <person name="Necula S."/>
            <person name="Nonaka M."/>
            <person name="Putnam N."/>
            <person name="Rash S."/>
            <person name="Saiga H."/>
            <person name="Satake M."/>
            <person name="Terry A."/>
            <person name="Yamada L."/>
            <person name="Wang H.G."/>
            <person name="Awazu S."/>
            <person name="Azumi K."/>
            <person name="Boore J."/>
            <person name="Branno M."/>
            <person name="Chin-Bow S."/>
            <person name="DeSantis R."/>
            <person name="Doyle S."/>
            <person name="Francino P."/>
            <person name="Keys D.N."/>
            <person name="Haga S."/>
            <person name="Hayashi H."/>
            <person name="Hino K."/>
            <person name="Imai K.S."/>
            <person name="Inaba K."/>
            <person name="Kano S."/>
            <person name="Kobayashi K."/>
            <person name="Kobayashi M."/>
            <person name="Lee B.I."/>
            <person name="Makabe K.W."/>
            <person name="Manohar C."/>
            <person name="Matassi G."/>
            <person name="Medina M."/>
            <person name="Mochizuki Y."/>
            <person name="Mount S."/>
            <person name="Morishita T."/>
            <person name="Miura S."/>
            <person name="Nakayama A."/>
            <person name="Nishizaka S."/>
            <person name="Nomoto H."/>
            <person name="Ohta F."/>
            <person name="Oishi K."/>
            <person name="Rigoutsos I."/>
            <person name="Sano M."/>
            <person name="Sasaki A."/>
            <person name="Sasakura Y."/>
            <person name="Shoguchi E."/>
            <person name="Shin-i T."/>
            <person name="Spagnuolo A."/>
            <person name="Stainier D."/>
            <person name="Suzuki M.M."/>
            <person name="Tassy O."/>
            <person name="Takatori N."/>
            <person name="Tokuoka M."/>
            <person name="Yagi K."/>
            <person name="Yoshizaki F."/>
            <person name="Wada S."/>
            <person name="Zhang C."/>
            <person name="Hyatt P.D."/>
            <person name="Larimer F."/>
            <person name="Detter C."/>
            <person name="Doggett N."/>
            <person name="Glavina T."/>
            <person name="Hawkins T."/>
            <person name="Richardson P."/>
            <person name="Lucas S."/>
            <person name="Kohara Y."/>
            <person name="Levine M."/>
            <person name="Satoh N."/>
            <person name="Rokhsar D.S."/>
        </authorList>
    </citation>
    <scope>NUCLEOTIDE SEQUENCE [LARGE SCALE GENOMIC DNA]</scope>
</reference>
<dbReference type="OMA" id="CFTINKN"/>
<evidence type="ECO:0000256" key="4">
    <source>
        <dbReference type="ARBA" id="ARBA00013472"/>
    </source>
</evidence>
<sequence length="486" mass="48826">TATGGRLFGNTSSAFGTGATSKQHRYNISPTGGFSFGGNAANTSGMFGTPASKPTGGLFSTPASTQGFGASSGFGAVFGQARTTSSTPFGTTTTSTFGGDTFTQQQSGTTVKFTPTTGSDTMVKSGVQSNITTKHQCITAMKEYEMKSMEELRVEDYLEGRKGPGTTLTKPASGGFNFGQQPSTSGSMFGSTAKPAFGTSSGGLFGTASTSTTGGLFQQSKPFQTTSAASGFSFGAATTTSSSLFGNTAKPAGSMFGNTAGGLFGSNTSGNTGFGAPDITPTIMTSQLFGNKTSGFGTTVTSSGFGGGLFGQPTATKPSSDLFSSSGGFGQNAGSTLFGGNKTGFGAKTTNTGSLFGNTALNTGNTGNKFGGFGNTGGGFGGFNFSAGANTGSTGGGFGVTTNAVPSTNQQSVEMLQTLFMSHIYVTQALLTAPFGDSPLFKNALSDPVKKKELLKPTNPIAQQAALQSPMYRVSPNPATKIKPKA</sequence>
<dbReference type="Gene3D" id="1.10.10.2360">
    <property type="match status" value="1"/>
</dbReference>
<comment type="subcellular location">
    <subcellularLocation>
        <location evidence="2">Nucleus membrane</location>
        <topology evidence="2">Peripheral membrane protein</topology>
        <orientation evidence="2">Nucleoplasmic side</orientation>
    </subcellularLocation>
    <subcellularLocation>
        <location evidence="1">Nucleus</location>
        <location evidence="1">Nuclear pore complex</location>
    </subcellularLocation>
</comment>
<dbReference type="GO" id="GO:0031965">
    <property type="term" value="C:nuclear membrane"/>
    <property type="evidence" value="ECO:0007669"/>
    <property type="project" value="UniProtKB-SubCell"/>
</dbReference>
<evidence type="ECO:0000313" key="12">
    <source>
        <dbReference type="Ensembl" id="ENSCINP00000001028.3"/>
    </source>
</evidence>
<evidence type="ECO:0000256" key="10">
    <source>
        <dbReference type="ARBA" id="ARBA00023242"/>
    </source>
</evidence>
<dbReference type="Pfam" id="PF21240">
    <property type="entry name" value="Nup98_GLEBS"/>
    <property type="match status" value="1"/>
</dbReference>
<dbReference type="PANTHER" id="PTHR23198">
    <property type="entry name" value="NUCLEOPORIN"/>
    <property type="match status" value="1"/>
</dbReference>
<reference evidence="12" key="3">
    <citation type="submission" date="2025-09" db="UniProtKB">
        <authorList>
            <consortium name="Ensembl"/>
        </authorList>
    </citation>
    <scope>IDENTIFICATION</scope>
</reference>
<keyword evidence="10" id="KW-0539">Nucleus</keyword>
<feature type="region of interest" description="Disordered" evidence="11">
    <location>
        <begin position="1"/>
        <end position="23"/>
    </location>
</feature>
<keyword evidence="6" id="KW-0509">mRNA transport</keyword>
<dbReference type="AlphaFoldDB" id="F6Q753"/>
<dbReference type="HOGENOM" id="CLU_562093_0_0_1"/>
<evidence type="ECO:0000256" key="1">
    <source>
        <dbReference type="ARBA" id="ARBA00004567"/>
    </source>
</evidence>
<evidence type="ECO:0000256" key="11">
    <source>
        <dbReference type="SAM" id="MobiDB-lite"/>
    </source>
</evidence>
<reference evidence="12" key="2">
    <citation type="submission" date="2025-08" db="UniProtKB">
        <authorList>
            <consortium name="Ensembl"/>
        </authorList>
    </citation>
    <scope>IDENTIFICATION</scope>
</reference>
<dbReference type="GO" id="GO:0005643">
    <property type="term" value="C:nuclear pore"/>
    <property type="evidence" value="ECO:0007669"/>
    <property type="project" value="UniProtKB-SubCell"/>
</dbReference>
<comment type="similarity">
    <text evidence="3">Belongs to the nucleoporin GLFG family.</text>
</comment>
<evidence type="ECO:0000256" key="8">
    <source>
        <dbReference type="ARBA" id="ARBA00023010"/>
    </source>
</evidence>
<keyword evidence="5" id="KW-0813">Transport</keyword>
<dbReference type="InParanoid" id="F6Q753"/>
<keyword evidence="9" id="KW-0906">Nuclear pore complex</keyword>
<evidence type="ECO:0000256" key="9">
    <source>
        <dbReference type="ARBA" id="ARBA00023132"/>
    </source>
</evidence>
<evidence type="ECO:0000256" key="7">
    <source>
        <dbReference type="ARBA" id="ARBA00022927"/>
    </source>
</evidence>
<name>F6Q753_CIOIN</name>
<organism evidence="12 13">
    <name type="scientific">Ciona intestinalis</name>
    <name type="common">Transparent sea squirt</name>
    <name type="synonym">Ascidia intestinalis</name>
    <dbReference type="NCBI Taxonomy" id="7719"/>
    <lineage>
        <taxon>Eukaryota</taxon>
        <taxon>Metazoa</taxon>
        <taxon>Chordata</taxon>
        <taxon>Tunicata</taxon>
        <taxon>Ascidiacea</taxon>
        <taxon>Phlebobranchia</taxon>
        <taxon>Cionidae</taxon>
        <taxon>Ciona</taxon>
    </lineage>
</organism>
<evidence type="ECO:0000256" key="3">
    <source>
        <dbReference type="ARBA" id="ARBA00008926"/>
    </source>
</evidence>
<dbReference type="GeneTree" id="ENSGT00550000074799"/>
<evidence type="ECO:0000256" key="2">
    <source>
        <dbReference type="ARBA" id="ARBA00004620"/>
    </source>
</evidence>
<dbReference type="PANTHER" id="PTHR23198:SF6">
    <property type="entry name" value="NUCLEAR PORE COMPLEX PROTEIN NUP98-NUP96"/>
    <property type="match status" value="1"/>
</dbReference>
<keyword evidence="13" id="KW-1185">Reference proteome</keyword>
<dbReference type="Ensembl" id="ENSCINT00000001028.3">
    <property type="protein sequence ID" value="ENSCINP00000001028.3"/>
    <property type="gene ID" value="ENSCING00000000557.3"/>
</dbReference>
<keyword evidence="7" id="KW-0653">Protein transport</keyword>
<evidence type="ECO:0000256" key="5">
    <source>
        <dbReference type="ARBA" id="ARBA00022448"/>
    </source>
</evidence>
<dbReference type="GO" id="GO:0051028">
    <property type="term" value="P:mRNA transport"/>
    <property type="evidence" value="ECO:0007669"/>
    <property type="project" value="UniProtKB-KW"/>
</dbReference>
<dbReference type="FunFam" id="1.10.10.2360:FF:000001">
    <property type="entry name" value="Nuclear pore complex protein Nup98-Nup96"/>
    <property type="match status" value="1"/>
</dbReference>